<dbReference type="PANTHER" id="PTHR31195:SF2">
    <property type="entry name" value="GEO02494P1"/>
    <property type="match status" value="1"/>
</dbReference>
<evidence type="ECO:0000259" key="2">
    <source>
        <dbReference type="Pfam" id="PF15377"/>
    </source>
</evidence>
<feature type="region of interest" description="Disordered" evidence="1">
    <location>
        <begin position="1"/>
        <end position="23"/>
    </location>
</feature>
<proteinExistence type="predicted"/>
<gene>
    <name evidence="3" type="ORF">TCAL_04394</name>
</gene>
<dbReference type="Proteomes" id="UP000318571">
    <property type="component" value="Chromosome 8"/>
</dbReference>
<dbReference type="EMBL" id="VCGU01000459">
    <property type="protein sequence ID" value="TRY61662.1"/>
    <property type="molecule type" value="Genomic_DNA"/>
</dbReference>
<feature type="compositionally biased region" description="Gly residues" evidence="1">
    <location>
        <begin position="1"/>
        <end position="12"/>
    </location>
</feature>
<feature type="compositionally biased region" description="Basic and acidic residues" evidence="1">
    <location>
        <begin position="126"/>
        <end position="137"/>
    </location>
</feature>
<organism evidence="3 4">
    <name type="scientific">Tigriopus californicus</name>
    <name type="common">Marine copepod</name>
    <dbReference type="NCBI Taxonomy" id="6832"/>
    <lineage>
        <taxon>Eukaryota</taxon>
        <taxon>Metazoa</taxon>
        <taxon>Ecdysozoa</taxon>
        <taxon>Arthropoda</taxon>
        <taxon>Crustacea</taxon>
        <taxon>Multicrustacea</taxon>
        <taxon>Hexanauplia</taxon>
        <taxon>Copepoda</taxon>
        <taxon>Harpacticoida</taxon>
        <taxon>Harpacticidae</taxon>
        <taxon>Tigriopus</taxon>
    </lineage>
</organism>
<feature type="region of interest" description="Disordered" evidence="1">
    <location>
        <begin position="40"/>
        <end position="159"/>
    </location>
</feature>
<protein>
    <recommendedName>
        <fullName evidence="2">DUF4604 domain-containing protein</fullName>
    </recommendedName>
</protein>
<reference evidence="3 4" key="1">
    <citation type="journal article" date="2018" name="Nat. Ecol. Evol.">
        <title>Genomic signatures of mitonuclear coevolution across populations of Tigriopus californicus.</title>
        <authorList>
            <person name="Barreto F.S."/>
            <person name="Watson E.T."/>
            <person name="Lima T.G."/>
            <person name="Willett C.S."/>
            <person name="Edmands S."/>
            <person name="Li W."/>
            <person name="Burton R.S."/>
        </authorList>
    </citation>
    <scope>NUCLEOTIDE SEQUENCE [LARGE SCALE GENOMIC DNA]</scope>
    <source>
        <strain evidence="3 4">San Diego</strain>
    </source>
</reference>
<feature type="compositionally biased region" description="Acidic residues" evidence="1">
    <location>
        <begin position="150"/>
        <end position="159"/>
    </location>
</feature>
<dbReference type="STRING" id="6832.A0A553N896"/>
<dbReference type="PANTHER" id="PTHR31195">
    <property type="entry name" value="GEO02494P1"/>
    <property type="match status" value="1"/>
</dbReference>
<accession>A0A553N896</accession>
<dbReference type="InterPro" id="IPR027911">
    <property type="entry name" value="DUF4604"/>
</dbReference>
<keyword evidence="4" id="KW-1185">Reference proteome</keyword>
<dbReference type="InterPro" id="IPR040219">
    <property type="entry name" value="KIAA1143-like"/>
</dbReference>
<comment type="caution">
    <text evidence="3">The sequence shown here is derived from an EMBL/GenBank/DDBJ whole genome shotgun (WGS) entry which is preliminary data.</text>
</comment>
<dbReference type="OMA" id="XEEPASA"/>
<name>A0A553N896_TIGCA</name>
<feature type="compositionally biased region" description="Basic and acidic residues" evidence="1">
    <location>
        <begin position="40"/>
        <end position="50"/>
    </location>
</feature>
<evidence type="ECO:0000313" key="4">
    <source>
        <dbReference type="Proteomes" id="UP000318571"/>
    </source>
</evidence>
<evidence type="ECO:0000256" key="1">
    <source>
        <dbReference type="SAM" id="MobiDB-lite"/>
    </source>
</evidence>
<dbReference type="Pfam" id="PF15377">
    <property type="entry name" value="DUF4604"/>
    <property type="match status" value="1"/>
</dbReference>
<feature type="compositionally biased region" description="Acidic residues" evidence="1">
    <location>
        <begin position="56"/>
        <end position="69"/>
    </location>
</feature>
<evidence type="ECO:0000313" key="3">
    <source>
        <dbReference type="EMBL" id="TRY61662.1"/>
    </source>
</evidence>
<dbReference type="AlphaFoldDB" id="A0A553N896"/>
<sequence>MSGRKFGGGAGGSKATSNLQYTKNEPSFLKKLKAQVGYKDESANLEDKIQDPNAGLDDDDARDDKDDEQPTVVVLKDGDLTAEQADALARGEEIHSDVPPPDGRVMFRRPKKREIGAAPKDDEESSERSKKNTSDKGKSKKVKSSLLSFGDDEEEEDDD</sequence>
<feature type="domain" description="DUF4604" evidence="2">
    <location>
        <begin position="17"/>
        <end position="153"/>
    </location>
</feature>